<evidence type="ECO:0000313" key="2">
    <source>
        <dbReference type="EMBL" id="MFC1431441.1"/>
    </source>
</evidence>
<dbReference type="Gene3D" id="1.25.40.10">
    <property type="entry name" value="Tetratricopeptide repeat domain"/>
    <property type="match status" value="4"/>
</dbReference>
<reference evidence="2 3" key="1">
    <citation type="submission" date="2024-09" db="EMBL/GenBank/DDBJ databases">
        <authorList>
            <person name="Lee S.D."/>
        </authorList>
    </citation>
    <scope>NUCLEOTIDE SEQUENCE [LARGE SCALE GENOMIC DNA]</scope>
    <source>
        <strain evidence="2 3">N1-3</strain>
    </source>
</reference>
<dbReference type="EMBL" id="JBHEZY010000004">
    <property type="protein sequence ID" value="MFC1431441.1"/>
    <property type="molecule type" value="Genomic_DNA"/>
</dbReference>
<gene>
    <name evidence="2" type="ORF">ACEZDB_12390</name>
</gene>
<evidence type="ECO:0000256" key="1">
    <source>
        <dbReference type="SAM" id="MobiDB-lite"/>
    </source>
</evidence>
<dbReference type="Pfam" id="PF13374">
    <property type="entry name" value="TPR_10"/>
    <property type="match status" value="8"/>
</dbReference>
<protein>
    <submittedName>
        <fullName evidence="2">Tetratricopeptide repeat protein</fullName>
    </submittedName>
</protein>
<dbReference type="InterPro" id="IPR011990">
    <property type="entry name" value="TPR-like_helical_dom_sf"/>
</dbReference>
<sequence>MCRPDSSGQEFTATVRWQRQDETVDAALIEIDQGQDWPVPQSLTDVLTRPPQRYGLLIGIRTQPVTLTGFPRLQKDPGDGRRLDEQVTGRISPGTGALAGRYEILSTDPLPPTDTTPGTSSWSGMSGAAVLAETDLGEDLLCALVRRDRRATSGARLTATPAALLLDDDAFRAVVTEHTGWEPVLEPLEPANLLTPAAAERGLNSPAALLRADAEAVPFHGRTTELEDLQTWCHTGPPSLAVHVLTGPGGQGKTRLARRLTDLLSHQGWATGHLRSDLTDYDTPPNLTTLTTALPLLLVIDYAETRPRLLRRLTTHLHRTRHPVRLLLLARSDGEWRTDALSATPPVRALLAAAPVTSLSPLLPSNRPTAERQAVFTAAAHGLARLLPAVPTVPEHDWQGLAGRLQPAVDLSDERFDNALTLQLAALVTLLQQGPRPAAALPGTAAEEVLLLHEERFWEDSARAPAFKLDLPTTTVAAAVAVAALAGATDQAHAVSVLQTLPELPGDKAIRTAAWLARLYPADAERFWGSLQPDRLAEYHASHHVTHGTIPLSDLLGAAGPEQQAQCVTVLARAAIAHYNDNRTIDSTHLLQTLDTALDTAPLTYQAIQSATAALPHPSRITNPLAVRLTTTLVHADKQAAADNPTAYEPALATSLSNLGVRLSEAGRRAEALAAGQGAVEIYRRLAADNPAAHEPDLARSLSNLGVRLSQAGRRPEGLAASEGSVEIYRRLAADNPAAHEPDLARSLSNLGIDLSQAGRRPEALAATEGAVEIYRRLAADNPAAYEPDLATSLSNVGVRLSEAGRRAEALAAEHGAVEIRRRLAADNPAAHEPDLADSLSNLGIRLSEAGRRPEGLAASEGAVEIYRRLAADNPAAYEPDLATSLSNLGVRLSQAGRRPEALAATEGAVEIRRRLAADNPAAYEPDLATSLSNLGVRLSEAGRRAKALAAEQGAVEIRRRLAADNPAAYEPDLATSLSNLGVQLSEAGRRPEALAASEGAVEIYRRLAADNPAAHEPDLARSLFNLGVQLSQAGRRSEALAATEGVVEIRRRLAVDNPAAHEPNLASAFLILAVLLANENALAEALLATAEAVERYRRQIAAMPFLLSELHLVLGLRAQLLDALGRAQDAVVVRNWIEANPVPPDSHN</sequence>
<accession>A0ABV6WZQ3</accession>
<dbReference type="RefSeq" id="WP_380552017.1">
    <property type="nucleotide sequence ID" value="NZ_JBHEZY010000004.1"/>
</dbReference>
<dbReference type="Gene3D" id="3.40.50.300">
    <property type="entry name" value="P-loop containing nucleotide triphosphate hydrolases"/>
    <property type="match status" value="1"/>
</dbReference>
<dbReference type="Proteomes" id="UP001592530">
    <property type="component" value="Unassembled WGS sequence"/>
</dbReference>
<organism evidence="2 3">
    <name type="scientific">Streptacidiphilus alkalitolerans</name>
    <dbReference type="NCBI Taxonomy" id="3342712"/>
    <lineage>
        <taxon>Bacteria</taxon>
        <taxon>Bacillati</taxon>
        <taxon>Actinomycetota</taxon>
        <taxon>Actinomycetes</taxon>
        <taxon>Kitasatosporales</taxon>
        <taxon>Streptomycetaceae</taxon>
        <taxon>Streptacidiphilus</taxon>
    </lineage>
</organism>
<dbReference type="InterPro" id="IPR027417">
    <property type="entry name" value="P-loop_NTPase"/>
</dbReference>
<feature type="region of interest" description="Disordered" evidence="1">
    <location>
        <begin position="104"/>
        <end position="124"/>
    </location>
</feature>
<dbReference type="InterPro" id="IPR019734">
    <property type="entry name" value="TPR_rpt"/>
</dbReference>
<dbReference type="SUPFAM" id="SSF52540">
    <property type="entry name" value="P-loop containing nucleoside triphosphate hydrolases"/>
    <property type="match status" value="1"/>
</dbReference>
<evidence type="ECO:0000313" key="3">
    <source>
        <dbReference type="Proteomes" id="UP001592530"/>
    </source>
</evidence>
<dbReference type="SUPFAM" id="SSF48452">
    <property type="entry name" value="TPR-like"/>
    <property type="match status" value="3"/>
</dbReference>
<dbReference type="PANTHER" id="PTHR19959">
    <property type="entry name" value="KINESIN LIGHT CHAIN"/>
    <property type="match status" value="1"/>
</dbReference>
<proteinExistence type="predicted"/>
<dbReference type="SMART" id="SM00028">
    <property type="entry name" value="TPR"/>
    <property type="match status" value="6"/>
</dbReference>
<dbReference type="PANTHER" id="PTHR19959:SF119">
    <property type="entry name" value="FUNGAL LIPASE-LIKE DOMAIN-CONTAINING PROTEIN"/>
    <property type="match status" value="1"/>
</dbReference>
<name>A0ABV6WZQ3_9ACTN</name>
<feature type="compositionally biased region" description="Low complexity" evidence="1">
    <location>
        <begin position="115"/>
        <end position="124"/>
    </location>
</feature>
<comment type="caution">
    <text evidence="2">The sequence shown here is derived from an EMBL/GenBank/DDBJ whole genome shotgun (WGS) entry which is preliminary data.</text>
</comment>